<proteinExistence type="predicted"/>
<gene>
    <name evidence="1" type="ORF">HMPREF0765_3551</name>
</gene>
<evidence type="ECO:0000313" key="2">
    <source>
        <dbReference type="Proteomes" id="UP000006241"/>
    </source>
</evidence>
<dbReference type="HOGENOM" id="CLU_3222222_0_0_10"/>
<sequence>MEGFFCFVPFKLVLGQFFIFIRNEKLFNLLIAPLCKKTKKNPKN</sequence>
<name>C2G1U5_SPHSI</name>
<organism evidence="1 2">
    <name type="scientific">Sphingobacterium spiritivorum ATCC 33300</name>
    <dbReference type="NCBI Taxonomy" id="525372"/>
    <lineage>
        <taxon>Bacteria</taxon>
        <taxon>Pseudomonadati</taxon>
        <taxon>Bacteroidota</taxon>
        <taxon>Sphingobacteriia</taxon>
        <taxon>Sphingobacteriales</taxon>
        <taxon>Sphingobacteriaceae</taxon>
        <taxon>Sphingobacterium</taxon>
    </lineage>
</organism>
<comment type="caution">
    <text evidence="1">The sequence shown here is derived from an EMBL/GenBank/DDBJ whole genome shotgun (WGS) entry which is preliminary data.</text>
</comment>
<dbReference type="AlphaFoldDB" id="C2G1U5"/>
<dbReference type="EMBL" id="ACHB01000079">
    <property type="protein sequence ID" value="EEI91004.1"/>
    <property type="molecule type" value="Genomic_DNA"/>
</dbReference>
<accession>C2G1U5</accession>
<protein>
    <submittedName>
        <fullName evidence="1">Uncharacterized protein</fullName>
    </submittedName>
</protein>
<reference evidence="1 2" key="1">
    <citation type="submission" date="2009-01" db="EMBL/GenBank/DDBJ databases">
        <authorList>
            <person name="Qin X."/>
            <person name="Bachman B."/>
            <person name="Battles P."/>
            <person name="Bell A."/>
            <person name="Bess C."/>
            <person name="Bickham C."/>
            <person name="Chaboub L."/>
            <person name="Chen D."/>
            <person name="Coyle M."/>
            <person name="Deiros D.R."/>
            <person name="Dinh H."/>
            <person name="Forbes L."/>
            <person name="Fowler G."/>
            <person name="Francisco L."/>
            <person name="Fu Q."/>
            <person name="Gubbala S."/>
            <person name="Hale W."/>
            <person name="Han Y."/>
            <person name="Hemphill L."/>
            <person name="Highlander S.K."/>
            <person name="Hirani K."/>
            <person name="Hogues M."/>
            <person name="Jackson L."/>
            <person name="Jakkamsetti A."/>
            <person name="Javaid M."/>
            <person name="Jiang H."/>
            <person name="Korchina V."/>
            <person name="Kovar C."/>
            <person name="Lara F."/>
            <person name="Lee S."/>
            <person name="Mata R."/>
            <person name="Mathew T."/>
            <person name="Moen C."/>
            <person name="Morales K."/>
            <person name="Munidasa M."/>
            <person name="Nazareth L."/>
            <person name="Ngo R."/>
            <person name="Nguyen L."/>
            <person name="Okwuonu G."/>
            <person name="Ongeri F."/>
            <person name="Patil S."/>
            <person name="Petrosino J."/>
            <person name="Pham C."/>
            <person name="Pham P."/>
            <person name="Pu L.-L."/>
            <person name="Puazo M."/>
            <person name="Raj R."/>
            <person name="Reid J."/>
            <person name="Rouhana J."/>
            <person name="Saada N."/>
            <person name="Shang Y."/>
            <person name="Simmons D."/>
            <person name="Thornton R."/>
            <person name="Warren J."/>
            <person name="Weissenberger G."/>
            <person name="Zhang J."/>
            <person name="Zhang L."/>
            <person name="Zhou C."/>
            <person name="Zhu D."/>
            <person name="Muzny D."/>
            <person name="Worley K."/>
            <person name="Gibbs R."/>
        </authorList>
    </citation>
    <scope>NUCLEOTIDE SEQUENCE [LARGE SCALE GENOMIC DNA]</scope>
    <source>
        <strain evidence="1 2">ATCC 33300</strain>
    </source>
</reference>
<dbReference type="Proteomes" id="UP000006241">
    <property type="component" value="Unassembled WGS sequence"/>
</dbReference>
<evidence type="ECO:0000313" key="1">
    <source>
        <dbReference type="EMBL" id="EEI91004.1"/>
    </source>
</evidence>